<dbReference type="SUPFAM" id="SSF55718">
    <property type="entry name" value="SCP-like"/>
    <property type="match status" value="1"/>
</dbReference>
<feature type="domain" description="SCP2" evidence="4">
    <location>
        <begin position="496"/>
        <end position="575"/>
    </location>
</feature>
<feature type="domain" description="Luciferase-like" evidence="3">
    <location>
        <begin position="31"/>
        <end position="349"/>
    </location>
</feature>
<proteinExistence type="predicted"/>
<organism evidence="5 6">
    <name type="scientific">Actinomadura logoneensis</name>
    <dbReference type="NCBI Taxonomy" id="2293572"/>
    <lineage>
        <taxon>Bacteria</taxon>
        <taxon>Bacillati</taxon>
        <taxon>Actinomycetota</taxon>
        <taxon>Actinomycetes</taxon>
        <taxon>Streptosporangiales</taxon>
        <taxon>Thermomonosporaceae</taxon>
        <taxon>Actinomadura</taxon>
    </lineage>
</organism>
<dbReference type="PANTHER" id="PTHR30137">
    <property type="entry name" value="LUCIFERASE-LIKE MONOOXYGENASE"/>
    <property type="match status" value="1"/>
</dbReference>
<dbReference type="InterPro" id="IPR036527">
    <property type="entry name" value="SCP2_sterol-bd_dom_sf"/>
</dbReference>
<dbReference type="GO" id="GO:0016705">
    <property type="term" value="F:oxidoreductase activity, acting on paired donors, with incorporation or reduction of molecular oxygen"/>
    <property type="evidence" value="ECO:0007669"/>
    <property type="project" value="InterPro"/>
</dbReference>
<gene>
    <name evidence="5" type="ORF">DZF91_01115</name>
</gene>
<evidence type="ECO:0000313" key="6">
    <source>
        <dbReference type="Proteomes" id="UP000261811"/>
    </source>
</evidence>
<keyword evidence="1" id="KW-0560">Oxidoreductase</keyword>
<evidence type="ECO:0000313" key="5">
    <source>
        <dbReference type="EMBL" id="RFU43455.1"/>
    </source>
</evidence>
<dbReference type="InterPro" id="IPR050766">
    <property type="entry name" value="Bact_Lucif_Oxidored"/>
</dbReference>
<dbReference type="PANTHER" id="PTHR30137:SF8">
    <property type="entry name" value="BLR5498 PROTEIN"/>
    <property type="match status" value="1"/>
</dbReference>
<evidence type="ECO:0000259" key="4">
    <source>
        <dbReference type="Pfam" id="PF02036"/>
    </source>
</evidence>
<sequence>MSHLVRTVEVVEIRFSLFYEHQLPRPWADGREARLYQDALDQIEIADRVGFDAVWEVEHHFLEEYSHSSAPEVFLAAASQRTKRIRLGHGIVQLPPAVNHPARVAERIATLDLVSQGRVEFGTGESSSSAELGGFGVRRGEKRAQWQDAIDAVTRMFVEEPFAGWNSPYLRMPPRNVVPKPVQKPHPPLWVACSRRETIQFAARNGIGALSFSFVEPEDAAKWVDEYYRIIESDECVPAGFAVNPNVCVVLPMMLHEDEATAIDRGIDGAHFFGFALAHYYGTTPHDPGRTNVWEAFEERRAAQGFDRDQVIANAQALRVNVGSLRGAIGTPDQVADLIRRYENVGVDQIGFVLQAGTNKHEHICEALELFGKTVLPRFTEGREEREAEKAARLAPAIGRALERRAPARSLPVGYRMDEDAEVARAHRGPRLRRPTLSDVRHEARHRVRRGLFTIVHNASDEAIERRFGPRAQRVFFGAMARAFDPSMSGGFEGDIDFRLTSADGSAAVWTMAIADGRAHARPGPSRSPAVTLTASVPDFLRVLAGDANPASLLMDGRLKVRGDFELAPRLSGMFGGPSPY</sequence>
<dbReference type="EMBL" id="QURH01000015">
    <property type="protein sequence ID" value="RFU43455.1"/>
    <property type="molecule type" value="Genomic_DNA"/>
</dbReference>
<dbReference type="InterPro" id="IPR011251">
    <property type="entry name" value="Luciferase-like_dom"/>
</dbReference>
<reference evidence="5 6" key="1">
    <citation type="submission" date="2018-08" db="EMBL/GenBank/DDBJ databases">
        <title>Actinomadura jelena sp. nov., a novel Actinomycete isolated from soil in Chad.</title>
        <authorList>
            <person name="Shi L."/>
        </authorList>
    </citation>
    <scope>NUCLEOTIDE SEQUENCE [LARGE SCALE GENOMIC DNA]</scope>
    <source>
        <strain evidence="5 6">NEAU-G17</strain>
    </source>
</reference>
<dbReference type="GO" id="GO:0005829">
    <property type="term" value="C:cytosol"/>
    <property type="evidence" value="ECO:0007669"/>
    <property type="project" value="TreeGrafter"/>
</dbReference>
<dbReference type="GO" id="GO:0004497">
    <property type="term" value="F:monooxygenase activity"/>
    <property type="evidence" value="ECO:0007669"/>
    <property type="project" value="UniProtKB-KW"/>
</dbReference>
<dbReference type="Pfam" id="PF02036">
    <property type="entry name" value="SCP2"/>
    <property type="match status" value="1"/>
</dbReference>
<dbReference type="Gene3D" id="3.30.1050.10">
    <property type="entry name" value="SCP2 sterol-binding domain"/>
    <property type="match status" value="1"/>
</dbReference>
<dbReference type="SUPFAM" id="SSF51679">
    <property type="entry name" value="Bacterial luciferase-like"/>
    <property type="match status" value="1"/>
</dbReference>
<evidence type="ECO:0000256" key="2">
    <source>
        <dbReference type="ARBA" id="ARBA00023033"/>
    </source>
</evidence>
<accession>A0A372JTV3</accession>
<dbReference type="Proteomes" id="UP000261811">
    <property type="component" value="Unassembled WGS sequence"/>
</dbReference>
<evidence type="ECO:0000259" key="3">
    <source>
        <dbReference type="Pfam" id="PF00296"/>
    </source>
</evidence>
<dbReference type="Gene3D" id="3.20.20.30">
    <property type="entry name" value="Luciferase-like domain"/>
    <property type="match status" value="1"/>
</dbReference>
<evidence type="ECO:0000256" key="1">
    <source>
        <dbReference type="ARBA" id="ARBA00023002"/>
    </source>
</evidence>
<dbReference type="InterPro" id="IPR036661">
    <property type="entry name" value="Luciferase-like_sf"/>
</dbReference>
<dbReference type="InterPro" id="IPR003033">
    <property type="entry name" value="SCP2_sterol-bd_dom"/>
</dbReference>
<keyword evidence="2" id="KW-0503">Monooxygenase</keyword>
<dbReference type="Pfam" id="PF00296">
    <property type="entry name" value="Bac_luciferase"/>
    <property type="match status" value="1"/>
</dbReference>
<protein>
    <submittedName>
        <fullName evidence="5">LLM class flavin-dependent oxidoreductase</fullName>
    </submittedName>
</protein>
<name>A0A372JTV3_9ACTN</name>
<keyword evidence="6" id="KW-1185">Reference proteome</keyword>
<comment type="caution">
    <text evidence="5">The sequence shown here is derived from an EMBL/GenBank/DDBJ whole genome shotgun (WGS) entry which is preliminary data.</text>
</comment>
<dbReference type="AlphaFoldDB" id="A0A372JTV3"/>